<dbReference type="EMBL" id="QGGB01000009">
    <property type="protein sequence ID" value="PWN05754.1"/>
    <property type="molecule type" value="Genomic_DNA"/>
</dbReference>
<evidence type="ECO:0000313" key="3">
    <source>
        <dbReference type="EMBL" id="PWN05754.1"/>
    </source>
</evidence>
<feature type="domain" description="GIY-YIG" evidence="2">
    <location>
        <begin position="1"/>
        <end position="75"/>
    </location>
</feature>
<keyword evidence="3" id="KW-0540">Nuclease</keyword>
<protein>
    <submittedName>
        <fullName evidence="3">Endonuclease</fullName>
    </submittedName>
</protein>
<dbReference type="Proteomes" id="UP000245533">
    <property type="component" value="Unassembled WGS sequence"/>
</dbReference>
<dbReference type="GO" id="GO:0004519">
    <property type="term" value="F:endonuclease activity"/>
    <property type="evidence" value="ECO:0007669"/>
    <property type="project" value="UniProtKB-KW"/>
</dbReference>
<sequence>MIHVYAIKSLNRNYIYVGMTDELERRLDQHQNGYEKTTRPYRPFKLIYTELHQGRKSARAREKYLKSAAGKRFLRSLIKN</sequence>
<name>A0A316TTY3_9BACT</name>
<gene>
    <name evidence="3" type="ORF">DDZ15_13760</name>
</gene>
<comment type="similarity">
    <text evidence="1">Belongs to the UPF0213 family.</text>
</comment>
<evidence type="ECO:0000313" key="4">
    <source>
        <dbReference type="Proteomes" id="UP000245533"/>
    </source>
</evidence>
<organism evidence="3 4">
    <name type="scientific">Rhodohalobacter mucosus</name>
    <dbReference type="NCBI Taxonomy" id="2079485"/>
    <lineage>
        <taxon>Bacteria</taxon>
        <taxon>Pseudomonadati</taxon>
        <taxon>Balneolota</taxon>
        <taxon>Balneolia</taxon>
        <taxon>Balneolales</taxon>
        <taxon>Balneolaceae</taxon>
        <taxon>Rhodohalobacter</taxon>
    </lineage>
</organism>
<dbReference type="CDD" id="cd10449">
    <property type="entry name" value="GIY-YIG_SLX1_like"/>
    <property type="match status" value="1"/>
</dbReference>
<dbReference type="PANTHER" id="PTHR34477">
    <property type="entry name" value="UPF0213 PROTEIN YHBQ"/>
    <property type="match status" value="1"/>
</dbReference>
<dbReference type="PANTHER" id="PTHR34477:SF1">
    <property type="entry name" value="UPF0213 PROTEIN YHBQ"/>
    <property type="match status" value="1"/>
</dbReference>
<dbReference type="Gene3D" id="3.40.1440.10">
    <property type="entry name" value="GIY-YIG endonuclease"/>
    <property type="match status" value="1"/>
</dbReference>
<dbReference type="SUPFAM" id="SSF82771">
    <property type="entry name" value="GIY-YIG endonuclease"/>
    <property type="match status" value="1"/>
</dbReference>
<accession>A0A316TTY3</accession>
<dbReference type="OrthoDB" id="1495241at2"/>
<dbReference type="AlphaFoldDB" id="A0A316TTY3"/>
<evidence type="ECO:0000259" key="2">
    <source>
        <dbReference type="PROSITE" id="PS50164"/>
    </source>
</evidence>
<comment type="caution">
    <text evidence="3">The sequence shown here is derived from an EMBL/GenBank/DDBJ whole genome shotgun (WGS) entry which is preliminary data.</text>
</comment>
<keyword evidence="4" id="KW-1185">Reference proteome</keyword>
<dbReference type="Pfam" id="PF01541">
    <property type="entry name" value="GIY-YIG"/>
    <property type="match status" value="1"/>
</dbReference>
<keyword evidence="3" id="KW-0255">Endonuclease</keyword>
<keyword evidence="3" id="KW-0378">Hydrolase</keyword>
<dbReference type="RefSeq" id="WP_109647783.1">
    <property type="nucleotide sequence ID" value="NZ_QGGB01000009.1"/>
</dbReference>
<dbReference type="InterPro" id="IPR035901">
    <property type="entry name" value="GIY-YIG_endonuc_sf"/>
</dbReference>
<proteinExistence type="inferred from homology"/>
<dbReference type="InterPro" id="IPR000305">
    <property type="entry name" value="GIY-YIG_endonuc"/>
</dbReference>
<evidence type="ECO:0000256" key="1">
    <source>
        <dbReference type="ARBA" id="ARBA00007435"/>
    </source>
</evidence>
<reference evidence="3 4" key="1">
    <citation type="submission" date="2018-05" db="EMBL/GenBank/DDBJ databases">
        <title>Rhodohalobacter halophilus gen. nov., sp. nov., a moderately halophilic member of the family Balneolaceae.</title>
        <authorList>
            <person name="Liu Z.-W."/>
        </authorList>
    </citation>
    <scope>NUCLEOTIDE SEQUENCE [LARGE SCALE GENOMIC DNA]</scope>
    <source>
        <strain evidence="3 4">8A47</strain>
    </source>
</reference>
<dbReference type="InterPro" id="IPR050190">
    <property type="entry name" value="UPF0213_domain"/>
</dbReference>
<dbReference type="PROSITE" id="PS50164">
    <property type="entry name" value="GIY_YIG"/>
    <property type="match status" value="1"/>
</dbReference>